<evidence type="ECO:0000313" key="1">
    <source>
        <dbReference type="EMBL" id="EDO12778.1"/>
    </source>
</evidence>
<name>A0AAN3AAC7_BACO1</name>
<organism evidence="1 2">
    <name type="scientific">Bacteroides ovatus (strain ATCC 8483 / DSM 1896 / JCM 5824 / BCRC 10623 / CCUG 4943 / NCTC 11153)</name>
    <dbReference type="NCBI Taxonomy" id="411476"/>
    <lineage>
        <taxon>Bacteria</taxon>
        <taxon>Pseudomonadati</taxon>
        <taxon>Bacteroidota</taxon>
        <taxon>Bacteroidia</taxon>
        <taxon>Bacteroidales</taxon>
        <taxon>Bacteroidaceae</taxon>
        <taxon>Bacteroides</taxon>
    </lineage>
</organism>
<proteinExistence type="predicted"/>
<dbReference type="EMBL" id="AAXF02000044">
    <property type="protein sequence ID" value="EDO12778.1"/>
    <property type="molecule type" value="Genomic_DNA"/>
</dbReference>
<reference evidence="1 2" key="1">
    <citation type="submission" date="2007-03" db="EMBL/GenBank/DDBJ databases">
        <authorList>
            <person name="Fulton L."/>
            <person name="Clifton S."/>
            <person name="Fulton B."/>
            <person name="Xu J."/>
            <person name="Minx P."/>
            <person name="Pepin K.H."/>
            <person name="Johnson M."/>
            <person name="Thiruvilangam P."/>
            <person name="Bhonagiri V."/>
            <person name="Nash W.E."/>
            <person name="Mardis E.R."/>
            <person name="Wilson R.K."/>
        </authorList>
    </citation>
    <scope>NUCLEOTIDE SEQUENCE [LARGE SCALE GENOMIC DNA]</scope>
    <source>
        <strain evidence="2">ATCC 8483 / DSM 1896 / JCM 5824 / BCRC 10623 / CCUG 4943 / NCTC 11153</strain>
    </source>
</reference>
<comment type="caution">
    <text evidence="1">The sequence shown here is derived from an EMBL/GenBank/DDBJ whole genome shotgun (WGS) entry which is preliminary data.</text>
</comment>
<reference evidence="2" key="2">
    <citation type="submission" date="2007-04" db="EMBL/GenBank/DDBJ databases">
        <title>Draft genome sequence of Bacteroides ovatus (ATCC 8483).</title>
        <authorList>
            <person name="Sudarsanam P."/>
            <person name="Ley R."/>
            <person name="Guruge J."/>
            <person name="Turnbaugh P.J."/>
            <person name="Mahowald M."/>
            <person name="Liep D."/>
            <person name="Gordon J."/>
        </authorList>
    </citation>
    <scope>NUCLEOTIDE SEQUENCE [LARGE SCALE GENOMIC DNA]</scope>
    <source>
        <strain evidence="2">ATCC 8483 / DSM 1896 / JCM 5824 / BCRC 10623 / CCUG 4943 / NCTC 11153</strain>
    </source>
</reference>
<dbReference type="Proteomes" id="UP000005475">
    <property type="component" value="Unassembled WGS sequence"/>
</dbReference>
<protein>
    <submittedName>
        <fullName evidence="1">Uncharacterized protein</fullName>
    </submittedName>
</protein>
<dbReference type="AlphaFoldDB" id="A0AAN3AAC7"/>
<evidence type="ECO:0000313" key="2">
    <source>
        <dbReference type="Proteomes" id="UP000005475"/>
    </source>
</evidence>
<sequence length="61" mass="7335">MGKYSACCPNYYLPLQRLSYQEKEDGNVQQKKNYHSIGYQYLAYQPYLSLCIPQCHFMPYR</sequence>
<accession>A0AAN3AAC7</accession>
<gene>
    <name evidence="1" type="ORF">BACOVA_01592</name>
</gene>